<proteinExistence type="inferred from homology"/>
<keyword evidence="7 15" id="KW-0028">Amino-acid biosynthesis</keyword>
<feature type="domain" description="Chorismate-utilising enzyme C-terminal" evidence="16">
    <location>
        <begin position="224"/>
        <end position="476"/>
    </location>
</feature>
<name>A0ABX0YH82_9PSED</name>
<sequence>MTREDFLRLADAGFNRIPLAHETLADFDTPLSIYLKLADQPNSYLLESVQGGEKWGRYSMIGLPCRTVLRVYGHTVCITCDGVEIERHDVEDPLAFVEQFKARYTVPTVAGLPRFNGGLVGYFGYDCVRYVEKRLGASPNPDPIGVPDILLMVSDAVVVFDNLAGKMHAIVLADPAQPDAYDDGYAQLAKLMERLRQPITPRPGLDLSKAPGPEPVFRSSFSQGDFERAVGTIKDYILAGDCMQVVPSQRMSIDFASAPIDLYRALRCFNPTPYMYFFNFGDFHVVGSSPEVLVRVEDSQITVRPIAGTRPRGATEEADHALEVDLLSDQKELAEHLMLIDLGRNDTGRVSEIGSVKLTEKMVIERYSNVMHIVSNVTGQLKQGLTAMDALRAILPAGTLSGAPKIRAMEIIDELEPVKRGVYGGAVGYFAWNGNMDTAIAIRTAVIKNGELHVQAGAGIVSDSVPALEWEETLNKRRAMFRAVSLAEQAKAE</sequence>
<evidence type="ECO:0000256" key="6">
    <source>
        <dbReference type="ARBA" id="ARBA00020653"/>
    </source>
</evidence>
<accession>A0ABX0YH82</accession>
<keyword evidence="9 15" id="KW-0822">Tryptophan biosynthesis</keyword>
<evidence type="ECO:0000256" key="7">
    <source>
        <dbReference type="ARBA" id="ARBA00022605"/>
    </source>
</evidence>
<reference evidence="18 19" key="1">
    <citation type="submission" date="2020-03" db="EMBL/GenBank/DDBJ databases">
        <authorList>
            <person name="Wang L."/>
            <person name="He N."/>
            <person name="Li Y."/>
            <person name="Fang Y."/>
            <person name="Zhang F."/>
        </authorList>
    </citation>
    <scope>NUCLEOTIDE SEQUENCE [LARGE SCALE GENOMIC DNA]</scope>
    <source>
        <strain evidence="19">hsmgli-8</strain>
    </source>
</reference>
<gene>
    <name evidence="15" type="primary">trpE</name>
    <name evidence="18" type="ORF">HBH25_18240</name>
</gene>
<dbReference type="Pfam" id="PF04715">
    <property type="entry name" value="Anth_synt_I_N"/>
    <property type="match status" value="1"/>
</dbReference>
<feature type="domain" description="Anthranilate synthase component I N-terminal" evidence="17">
    <location>
        <begin position="27"/>
        <end position="167"/>
    </location>
</feature>
<dbReference type="InterPro" id="IPR005801">
    <property type="entry name" value="ADC_synthase"/>
</dbReference>
<keyword evidence="12 15" id="KW-0456">Lyase</keyword>
<dbReference type="InterPro" id="IPR019999">
    <property type="entry name" value="Anth_synth_I-like"/>
</dbReference>
<evidence type="ECO:0000256" key="2">
    <source>
        <dbReference type="ARBA" id="ARBA00004873"/>
    </source>
</evidence>
<evidence type="ECO:0000256" key="10">
    <source>
        <dbReference type="ARBA" id="ARBA00022842"/>
    </source>
</evidence>
<comment type="caution">
    <text evidence="18">The sequence shown here is derived from an EMBL/GenBank/DDBJ whole genome shotgun (WGS) entry which is preliminary data.</text>
</comment>
<evidence type="ECO:0000256" key="13">
    <source>
        <dbReference type="ARBA" id="ARBA00025634"/>
    </source>
</evidence>
<comment type="catalytic activity">
    <reaction evidence="14 15">
        <text>chorismate + L-glutamine = anthranilate + pyruvate + L-glutamate + H(+)</text>
        <dbReference type="Rhea" id="RHEA:21732"/>
        <dbReference type="ChEBI" id="CHEBI:15361"/>
        <dbReference type="ChEBI" id="CHEBI:15378"/>
        <dbReference type="ChEBI" id="CHEBI:16567"/>
        <dbReference type="ChEBI" id="CHEBI:29748"/>
        <dbReference type="ChEBI" id="CHEBI:29985"/>
        <dbReference type="ChEBI" id="CHEBI:58359"/>
        <dbReference type="EC" id="4.1.3.27"/>
    </reaction>
</comment>
<evidence type="ECO:0000256" key="9">
    <source>
        <dbReference type="ARBA" id="ARBA00022822"/>
    </source>
</evidence>
<dbReference type="InterPro" id="IPR005256">
    <property type="entry name" value="Anth_synth_I_PabB"/>
</dbReference>
<dbReference type="RefSeq" id="WP_168085369.1">
    <property type="nucleotide sequence ID" value="NZ_JAAVJI010000013.1"/>
</dbReference>
<keyword evidence="19" id="KW-1185">Reference proteome</keyword>
<evidence type="ECO:0000259" key="17">
    <source>
        <dbReference type="Pfam" id="PF04715"/>
    </source>
</evidence>
<evidence type="ECO:0000256" key="5">
    <source>
        <dbReference type="ARBA" id="ARBA00012266"/>
    </source>
</evidence>
<evidence type="ECO:0000256" key="12">
    <source>
        <dbReference type="ARBA" id="ARBA00023239"/>
    </source>
</evidence>
<comment type="function">
    <text evidence="13 15">Part of a heterotetrameric complex that catalyzes the two-step biosynthesis of anthranilate, an intermediate in the biosynthesis of L-tryptophan. In the first step, the glutamine-binding beta subunit (TrpG) of anthranilate synthase (AS) provides the glutamine amidotransferase activity which generates ammonia as a substrate that, along with chorismate, is used in the second step, catalyzed by the large alpha subunit of AS (TrpE) to produce anthranilate. In the absence of TrpG, TrpE can synthesize anthranilate directly from chorismate and high concentrations of ammonia.</text>
</comment>
<comment type="cofactor">
    <cofactor evidence="1 15">
        <name>Mg(2+)</name>
        <dbReference type="ChEBI" id="CHEBI:18420"/>
    </cofactor>
</comment>
<evidence type="ECO:0000313" key="19">
    <source>
        <dbReference type="Proteomes" id="UP000746535"/>
    </source>
</evidence>
<dbReference type="GO" id="GO:0004049">
    <property type="term" value="F:anthranilate synthase activity"/>
    <property type="evidence" value="ECO:0007669"/>
    <property type="project" value="UniProtKB-EC"/>
</dbReference>
<evidence type="ECO:0000256" key="14">
    <source>
        <dbReference type="ARBA" id="ARBA00047683"/>
    </source>
</evidence>
<dbReference type="SUPFAM" id="SSF56322">
    <property type="entry name" value="ADC synthase"/>
    <property type="match status" value="1"/>
</dbReference>
<keyword evidence="8 15" id="KW-0479">Metal-binding</keyword>
<evidence type="ECO:0000256" key="8">
    <source>
        <dbReference type="ARBA" id="ARBA00022723"/>
    </source>
</evidence>
<dbReference type="EC" id="4.1.3.27" evidence="5 15"/>
<evidence type="ECO:0000259" key="16">
    <source>
        <dbReference type="Pfam" id="PF00425"/>
    </source>
</evidence>
<dbReference type="PRINTS" id="PR00095">
    <property type="entry name" value="ANTSNTHASEI"/>
</dbReference>
<dbReference type="Gene3D" id="3.60.120.10">
    <property type="entry name" value="Anthranilate synthase"/>
    <property type="match status" value="1"/>
</dbReference>
<evidence type="ECO:0000256" key="15">
    <source>
        <dbReference type="RuleBase" id="RU364045"/>
    </source>
</evidence>
<protein>
    <recommendedName>
        <fullName evidence="6 15">Anthranilate synthase component 1</fullName>
        <ecNumber evidence="5 15">4.1.3.27</ecNumber>
    </recommendedName>
</protein>
<dbReference type="PANTHER" id="PTHR11236:SF48">
    <property type="entry name" value="ISOCHORISMATE SYNTHASE MENF"/>
    <property type="match status" value="1"/>
</dbReference>
<dbReference type="InterPro" id="IPR006805">
    <property type="entry name" value="Anth_synth_I_N"/>
</dbReference>
<dbReference type="NCBIfam" id="TIGR00564">
    <property type="entry name" value="trpE_most"/>
    <property type="match status" value="1"/>
</dbReference>
<evidence type="ECO:0000256" key="1">
    <source>
        <dbReference type="ARBA" id="ARBA00001946"/>
    </source>
</evidence>
<keyword evidence="11 15" id="KW-0057">Aromatic amino acid biosynthesis</keyword>
<dbReference type="PANTHER" id="PTHR11236">
    <property type="entry name" value="AMINOBENZOATE/ANTHRANILATE SYNTHASE"/>
    <property type="match status" value="1"/>
</dbReference>
<evidence type="ECO:0000256" key="11">
    <source>
        <dbReference type="ARBA" id="ARBA00023141"/>
    </source>
</evidence>
<dbReference type="Pfam" id="PF00425">
    <property type="entry name" value="Chorismate_bind"/>
    <property type="match status" value="1"/>
</dbReference>
<dbReference type="EMBL" id="JAAVJI010000013">
    <property type="protein sequence ID" value="NJP02788.1"/>
    <property type="molecule type" value="Genomic_DNA"/>
</dbReference>
<comment type="subunit">
    <text evidence="4 15">Heterotetramer consisting of two non-identical subunits: a beta subunit (TrpG) and a large alpha subunit (TrpE).</text>
</comment>
<comment type="similarity">
    <text evidence="3 15">Belongs to the anthranilate synthase component I family.</text>
</comment>
<dbReference type="Proteomes" id="UP000746535">
    <property type="component" value="Unassembled WGS sequence"/>
</dbReference>
<comment type="pathway">
    <text evidence="2 15">Amino-acid biosynthesis; L-tryptophan biosynthesis; L-tryptophan from chorismate: step 1/5.</text>
</comment>
<evidence type="ECO:0000256" key="3">
    <source>
        <dbReference type="ARBA" id="ARBA00009562"/>
    </source>
</evidence>
<evidence type="ECO:0000313" key="18">
    <source>
        <dbReference type="EMBL" id="NJP02788.1"/>
    </source>
</evidence>
<dbReference type="InterPro" id="IPR015890">
    <property type="entry name" value="Chorismate_C"/>
</dbReference>
<organism evidence="18 19">
    <name type="scientific">Pseudomonas quercus</name>
    <dbReference type="NCBI Taxonomy" id="2722792"/>
    <lineage>
        <taxon>Bacteria</taxon>
        <taxon>Pseudomonadati</taxon>
        <taxon>Pseudomonadota</taxon>
        <taxon>Gammaproteobacteria</taxon>
        <taxon>Pseudomonadales</taxon>
        <taxon>Pseudomonadaceae</taxon>
        <taxon>Pseudomonas</taxon>
    </lineage>
</organism>
<keyword evidence="10 15" id="KW-0460">Magnesium</keyword>
<evidence type="ECO:0000256" key="4">
    <source>
        <dbReference type="ARBA" id="ARBA00011575"/>
    </source>
</evidence>